<feature type="transmembrane region" description="Helical" evidence="13">
    <location>
        <begin position="1948"/>
        <end position="1965"/>
    </location>
</feature>
<dbReference type="Gene3D" id="1.20.1560.10">
    <property type="entry name" value="ABC transporter type 1, transmembrane domain"/>
    <property type="match status" value="2"/>
</dbReference>
<feature type="transmembrane region" description="Helical" evidence="13">
    <location>
        <begin position="1279"/>
        <end position="1301"/>
    </location>
</feature>
<dbReference type="InterPro" id="IPR017871">
    <property type="entry name" value="ABC_transporter-like_CS"/>
</dbReference>
<dbReference type="PROSITE" id="PS50893">
    <property type="entry name" value="ABC_TRANSPORTER_2"/>
    <property type="match status" value="4"/>
</dbReference>
<dbReference type="FunFam" id="3.40.50.300:FF:000066">
    <property type="entry name" value="ABC transporter B family member 1"/>
    <property type="match status" value="1"/>
</dbReference>
<feature type="transmembrane region" description="Helical" evidence="13">
    <location>
        <begin position="138"/>
        <end position="157"/>
    </location>
</feature>
<dbReference type="Gene3D" id="3.40.50.300">
    <property type="entry name" value="P-loop containing nucleotide triphosphate hydrolases"/>
    <property type="match status" value="4"/>
</dbReference>
<dbReference type="GO" id="GO:0005524">
    <property type="term" value="F:ATP binding"/>
    <property type="evidence" value="ECO:0007669"/>
    <property type="project" value="UniProtKB-KW"/>
</dbReference>
<evidence type="ECO:0000256" key="8">
    <source>
        <dbReference type="ARBA" id="ARBA00022989"/>
    </source>
</evidence>
<evidence type="ECO:0000259" key="15">
    <source>
        <dbReference type="PROSITE" id="PS50929"/>
    </source>
</evidence>
<evidence type="ECO:0000313" key="16">
    <source>
        <dbReference type="EMBL" id="KAF5181434.1"/>
    </source>
</evidence>
<feature type="transmembrane region" description="Helical" evidence="13">
    <location>
        <begin position="1923"/>
        <end position="1942"/>
    </location>
</feature>
<dbReference type="GO" id="GO:0016887">
    <property type="term" value="F:ATP hydrolysis activity"/>
    <property type="evidence" value="ECO:0007669"/>
    <property type="project" value="InterPro"/>
</dbReference>
<evidence type="ECO:0000256" key="11">
    <source>
        <dbReference type="ARBA" id="ARBA00062948"/>
    </source>
</evidence>
<dbReference type="InterPro" id="IPR003439">
    <property type="entry name" value="ABC_transporter-like_ATP-bd"/>
</dbReference>
<evidence type="ECO:0000256" key="10">
    <source>
        <dbReference type="ARBA" id="ARBA00023180"/>
    </source>
</evidence>
<evidence type="ECO:0000256" key="3">
    <source>
        <dbReference type="ARBA" id="ARBA00022448"/>
    </source>
</evidence>
<feature type="transmembrane region" description="Helical" evidence="13">
    <location>
        <begin position="671"/>
        <end position="692"/>
    </location>
</feature>
<comment type="subcellular location">
    <subcellularLocation>
        <location evidence="1">Cell membrane</location>
        <topology evidence="1">Multi-pass membrane protein</topology>
    </subcellularLocation>
</comment>
<dbReference type="Pfam" id="PF00005">
    <property type="entry name" value="ABC_tran"/>
    <property type="match status" value="4"/>
</dbReference>
<evidence type="ECO:0000256" key="5">
    <source>
        <dbReference type="ARBA" id="ARBA00022737"/>
    </source>
</evidence>
<dbReference type="PROSITE" id="PS00211">
    <property type="entry name" value="ABC_TRANSPORTER_1"/>
    <property type="match status" value="4"/>
</dbReference>
<evidence type="ECO:0000256" key="7">
    <source>
        <dbReference type="ARBA" id="ARBA00022840"/>
    </source>
</evidence>
<evidence type="ECO:0000256" key="4">
    <source>
        <dbReference type="ARBA" id="ARBA00022692"/>
    </source>
</evidence>
<keyword evidence="5" id="KW-0677">Repeat</keyword>
<dbReference type="CDD" id="cd18578">
    <property type="entry name" value="ABC_6TM_Pgp_ABCB1_D2_like"/>
    <property type="match status" value="2"/>
</dbReference>
<keyword evidence="4 13" id="KW-0812">Transmembrane</keyword>
<feature type="region of interest" description="Disordered" evidence="12">
    <location>
        <begin position="596"/>
        <end position="628"/>
    </location>
</feature>
<protein>
    <submittedName>
        <fullName evidence="16">Abc transporter b family member</fullName>
    </submittedName>
</protein>
<feature type="domain" description="ABC transmembrane type-1" evidence="15">
    <location>
        <begin position="12"/>
        <end position="301"/>
    </location>
</feature>
<dbReference type="SUPFAM" id="SSF52540">
    <property type="entry name" value="P-loop containing nucleoside triphosphate hydrolases"/>
    <property type="match status" value="4"/>
</dbReference>
<dbReference type="InterPro" id="IPR011527">
    <property type="entry name" value="ABC1_TM_dom"/>
</dbReference>
<dbReference type="FunFam" id="3.40.50.300:FF:000205">
    <property type="entry name" value="ABC transporter B family member 4"/>
    <property type="match status" value="3"/>
</dbReference>
<keyword evidence="17" id="KW-1185">Reference proteome</keyword>
<keyword evidence="3" id="KW-0813">Transport</keyword>
<evidence type="ECO:0000256" key="1">
    <source>
        <dbReference type="ARBA" id="ARBA00004651"/>
    </source>
</evidence>
<dbReference type="GO" id="GO:0005886">
    <property type="term" value="C:plasma membrane"/>
    <property type="evidence" value="ECO:0007669"/>
    <property type="project" value="UniProtKB-SubCell"/>
</dbReference>
<dbReference type="InterPro" id="IPR027417">
    <property type="entry name" value="P-loop_NTPase"/>
</dbReference>
<dbReference type="NCBIfam" id="NF010167">
    <property type="entry name" value="PRK13648.1"/>
    <property type="match status" value="4"/>
</dbReference>
<feature type="domain" description="ABC transporter" evidence="14">
    <location>
        <begin position="1477"/>
        <end position="1713"/>
    </location>
</feature>
<feature type="domain" description="ABC transmembrane type-1" evidence="15">
    <location>
        <begin position="1218"/>
        <end position="1442"/>
    </location>
</feature>
<dbReference type="SUPFAM" id="SSF90123">
    <property type="entry name" value="ABC transporter transmembrane region"/>
    <property type="match status" value="4"/>
</dbReference>
<comment type="caution">
    <text evidence="16">The sequence shown here is derived from an EMBL/GenBank/DDBJ whole genome shotgun (WGS) entry which is preliminary data.</text>
</comment>
<dbReference type="PANTHER" id="PTHR45136:SF2">
    <property type="entry name" value="ABC TRANSPORTER DOMAIN-CONTAINING PROTEIN"/>
    <property type="match status" value="1"/>
</dbReference>
<keyword evidence="7" id="KW-0067">ATP-binding</keyword>
<feature type="transmembrane region" description="Helical" evidence="13">
    <location>
        <begin position="790"/>
        <end position="823"/>
    </location>
</feature>
<feature type="domain" description="ABC transporter" evidence="14">
    <location>
        <begin position="985"/>
        <end position="1222"/>
    </location>
</feature>
<accession>A0A7J6V8L8</accession>
<dbReference type="Proteomes" id="UP000554482">
    <property type="component" value="Unassembled WGS sequence"/>
</dbReference>
<dbReference type="InterPro" id="IPR036640">
    <property type="entry name" value="ABC1_TM_sf"/>
</dbReference>
<dbReference type="PANTHER" id="PTHR45136">
    <property type="entry name" value="ABC TRANSPORTER DOMAIN-CONTAINING PROTEIN"/>
    <property type="match status" value="1"/>
</dbReference>
<sequence length="2366" mass="259534">MHADGIDKFFMVLGVLGSMGDGFNTPVMLLLTSQIMNNLGGGPGDDPDQFSRTITKNSVNFLYMACGNFVLCFLEGYCWTRTGERQASRMRHRYLKAVLRQDVSYFDLKVSSTSEVVNSVSNDSLIIQDVISEKVPNFLMNFFLFSGSYLTAFVLMWRLAIVGLPFALLLIIPGMMYGRILMGLTRTLREEYDKAGSVVEQAVSSIRTVYSFVGETKTMNDFTSALQGSVKLGLKQGLAKGIAIGSNGITFGVWAFMSWYGSRLVMYQNGEGGTVFAVGASIAIGGLSLGSGLSNVKYFSEASSAGERIMEVINRVPEIDTENMEGEIMENVSGEVELKNIKFAYPSRTESLIFQDFNLKVPAGKTVALVGGSGSGKSTVIALLQRFYDPFSGEVLVDGVSISKLQLKWLRSQMGLVSQEPALFATSIKENIIFGKEDATFEEVIAATKASNAHNFIMSLPQGYDTQVGERGVQMSGGQKQRIAIARAIIKSPKILLLDEATSALDTESERIVQEALDNASLGRTTIVIAHRLSTIRNADVIAVVQNGQVMETGSHDELIQDENGLYYTLVQLQQTETTTEEDNLNTKLSCSSSHITNRDNIHSSHGSSRRLSVVSRSSSKNSVSGRRVSSVDEKIEKDLPQLPVPSFKRLLLLNLPEWRQACFGCTAATLFGAVQPIYAYTLGSMISVYFLTDHDEIKSKTRMYALFFFGLAVFSFIINVTQHYNFGAMGEYLTKRIRERMLSKILTFEVGWFDQDENSSGAVCSRFAKDATVVRSLVGDRMALLVQTFSAVTIACTMGLVIAWRLAIVMIAVQPLIIVCFYMRQVLLKRMSSEAIAAQDESSKLAAEAVSNLRTVTAFSSQSRILEMLDRCQDGPRRESIRQSWYAGLGLGLAQSLMSCTWALDFWYGGKLISKDYISAKELFQTFMILVSTGRVIADAGSMTTDLAKGAEAVRSVFAVLDRYTKIEPDDEEGHQAEKLTGQIELRNVDFAYPARPDVVIFKQFSLSIEAGKSTALVGQSGSGKSTIVGLIERFYDPLKGMVKIDGKDVRSYNLRSLRKHIALVSQEPTLFGGTIRENIAYGAQDSVDEAEILNAARAANAHDFISGLKDGYDTWCGDRGLQLSGGQKQRIAIARAILKNPAVLLLDEATSALDSQSEKVVQEALDRVMVGRTSVVIAHRLSTIQNCDMIAVMDKGAVVEKGTHSSLLGKGPTEGYCWTRTGERQASRMRRTYLKAVLRQDVSYFDLKTTNISEVVNGVSNDALLVQDVISEKVPNFLMNLFTFLGSNIIAFVLLWRFAIVGFPFLLLLIIPGLMYGRILMGLARKIREEYNKAGIIVEQAVSSIRTIYSFVGESKIMNEFTSTLHGSMKLGLKQGLLKGIAIGSNGVTFVVWAFMSWYGSRLIMHQDAKGGTVFAIGALVTTGGLALGAGLSNIKYYSEATSAGERIMNVIKRVPEIDTYNMEGEILQNVVGEIEFNNITFSYPTRPDNIILQDFNLIVPGGKTVALVGGSGSGKSTTIALLERFYNPISGEILLDGVSITKLQLKWLRSQMGLVCQEPALFAASIKDNILFGKEDATSEEIIAATKASNAHNFIMSLPQGYNTQVGERGVQMSGGQKQRIAIARAIIKAPRIILLDEATSALDSESERIVQEALEYASIGRTTMVIAHRLSTIRNADVIAVVQNGRVMEIGSHDTLVEDENGLYSSLIRLQRVKKTIDEDKESILSGSPSLIENTSNYHSCRSKFTSSQRLSLLSLFSSKKSMSEKRVCSVDENTKEDLLVPSLRRLLLLNLPEWRQACLGCTGATLFGAVQPLYALTLGSMISIYFSSDHEEIKSSIRMYSLIFFGLAVFSFVFSITQHYNFAAMGEHLTKRIRERMLAKILTFEVGWFDRDSNSSGSVCSRFAKDANVVRSLVGDRMALLVQTFSAVAFACTLGLIIAWRLAIVMIAVQPLIIMCYYLRKVILKGMSDKALAAQDESSKLAAESVANLRTVTAFSSQSRILAMLDRAQEGPQRVNIRQSWYAGLGLAVAHSLMACTYALDFWYGGKLISQQYITAKQLFQTFVMLVSTGRVIADAGSMTTDLAKGEDAVGSVFAVLDRYTKIEPNDPEGFQPEKISGHIELDDVHFAYPARPEVIIFRGFSLSIEAGKSTALVGHSGSGKSTIISLIERFYDPLHGTVMIDGRDVRLFNLRSLRNHIALVSQEPTLFSCTIRENISYGASDKMVEAEIIKAAQAANAHDFIAGLKDGYDTCCGDRGMQLSGGQKQRIAIARAILKNPGILLLDEATSALDSESEKVVKEALDRVMIGRTSVVVAHRLSTIQNCDLIAVMDKGAVVEKGTHSSLLSKGPIGLYYGLVNIQQ</sequence>
<gene>
    <name evidence="16" type="ORF">FRX31_028985</name>
</gene>
<dbReference type="FunFam" id="1.20.1560.10:FF:000029">
    <property type="entry name" value="ABC transporter B family member 1"/>
    <property type="match status" value="1"/>
</dbReference>
<evidence type="ECO:0000256" key="9">
    <source>
        <dbReference type="ARBA" id="ARBA00023136"/>
    </source>
</evidence>
<feature type="transmembrane region" description="Helical" evidence="13">
    <location>
        <begin position="1802"/>
        <end position="1830"/>
    </location>
</feature>
<dbReference type="FunFam" id="1.20.1560.10:FF:000126">
    <property type="entry name" value="Putative ABC transporter B family member 8"/>
    <property type="match status" value="2"/>
</dbReference>
<keyword evidence="6" id="KW-0547">Nucleotide-binding</keyword>
<keyword evidence="10" id="KW-0325">Glycoprotein</keyword>
<evidence type="ECO:0000256" key="12">
    <source>
        <dbReference type="SAM" id="MobiDB-lite"/>
    </source>
</evidence>
<feature type="domain" description="ABC transporter" evidence="14">
    <location>
        <begin position="336"/>
        <end position="572"/>
    </location>
</feature>
<dbReference type="Pfam" id="PF00664">
    <property type="entry name" value="ABC_membrane"/>
    <property type="match status" value="4"/>
</dbReference>
<evidence type="ECO:0000256" key="2">
    <source>
        <dbReference type="ARBA" id="ARBA00007577"/>
    </source>
</evidence>
<dbReference type="CDD" id="cd03249">
    <property type="entry name" value="ABC_MTABC3_MDL1_MDL2"/>
    <property type="match status" value="4"/>
</dbReference>
<evidence type="ECO:0000313" key="17">
    <source>
        <dbReference type="Proteomes" id="UP000554482"/>
    </source>
</evidence>
<feature type="transmembrane region" description="Helical" evidence="13">
    <location>
        <begin position="704"/>
        <end position="725"/>
    </location>
</feature>
<feature type="transmembrane region" description="Helical" evidence="13">
    <location>
        <begin position="163"/>
        <end position="182"/>
    </location>
</feature>
<reference evidence="16 17" key="1">
    <citation type="submission" date="2020-06" db="EMBL/GenBank/DDBJ databases">
        <title>Transcriptomic and genomic resources for Thalictrum thalictroides and T. hernandezii: Facilitating candidate gene discovery in an emerging model plant lineage.</title>
        <authorList>
            <person name="Arias T."/>
            <person name="Riano-Pachon D.M."/>
            <person name="Di Stilio V.S."/>
        </authorList>
    </citation>
    <scope>NUCLEOTIDE SEQUENCE [LARGE SCALE GENOMIC DNA]</scope>
    <source>
        <strain evidence="17">cv. WT478/WT964</strain>
        <tissue evidence="16">Leaves</tissue>
    </source>
</reference>
<evidence type="ECO:0000256" key="13">
    <source>
        <dbReference type="SAM" id="Phobius"/>
    </source>
</evidence>
<feature type="transmembrane region" description="Helical" evidence="13">
    <location>
        <begin position="61"/>
        <end position="80"/>
    </location>
</feature>
<feature type="compositionally biased region" description="Low complexity" evidence="12">
    <location>
        <begin position="604"/>
        <end position="628"/>
    </location>
</feature>
<feature type="transmembrane region" description="Helical" evidence="13">
    <location>
        <begin position="2026"/>
        <end position="2049"/>
    </location>
</feature>
<comment type="subunit">
    <text evidence="11">Interacts with 1-naphthylphthalamic acid (NPA).</text>
</comment>
<dbReference type="PROSITE" id="PS50929">
    <property type="entry name" value="ABC_TM1F"/>
    <property type="match status" value="4"/>
</dbReference>
<dbReference type="CDD" id="cd18577">
    <property type="entry name" value="ABC_6TM_Pgp_ABCB1_D1_like"/>
    <property type="match status" value="2"/>
</dbReference>
<dbReference type="EMBL" id="JABWDY010036208">
    <property type="protein sequence ID" value="KAF5181434.1"/>
    <property type="molecule type" value="Genomic_DNA"/>
</dbReference>
<keyword evidence="8 13" id="KW-1133">Transmembrane helix</keyword>
<dbReference type="GO" id="GO:0140359">
    <property type="term" value="F:ABC-type transporter activity"/>
    <property type="evidence" value="ECO:0007669"/>
    <property type="project" value="InterPro"/>
</dbReference>
<feature type="transmembrane region" description="Helical" evidence="13">
    <location>
        <begin position="1307"/>
        <end position="1326"/>
    </location>
</feature>
<organism evidence="16 17">
    <name type="scientific">Thalictrum thalictroides</name>
    <name type="common">Rue-anemone</name>
    <name type="synonym">Anemone thalictroides</name>
    <dbReference type="NCBI Taxonomy" id="46969"/>
    <lineage>
        <taxon>Eukaryota</taxon>
        <taxon>Viridiplantae</taxon>
        <taxon>Streptophyta</taxon>
        <taxon>Embryophyta</taxon>
        <taxon>Tracheophyta</taxon>
        <taxon>Spermatophyta</taxon>
        <taxon>Magnoliopsida</taxon>
        <taxon>Ranunculales</taxon>
        <taxon>Ranunculaceae</taxon>
        <taxon>Thalictroideae</taxon>
        <taxon>Thalictrum</taxon>
    </lineage>
</organism>
<name>A0A7J6V8L8_THATH</name>
<evidence type="ECO:0000256" key="6">
    <source>
        <dbReference type="ARBA" id="ARBA00022741"/>
    </source>
</evidence>
<keyword evidence="9 13" id="KW-0472">Membrane</keyword>
<feature type="domain" description="ABC transporter" evidence="14">
    <location>
        <begin position="2125"/>
        <end position="2362"/>
    </location>
</feature>
<feature type="transmembrane region" description="Helical" evidence="13">
    <location>
        <begin position="241"/>
        <end position="260"/>
    </location>
</feature>
<feature type="transmembrane region" description="Helical" evidence="13">
    <location>
        <begin position="1379"/>
        <end position="1401"/>
    </location>
</feature>
<feature type="domain" description="ABC transmembrane type-1" evidence="15">
    <location>
        <begin position="1804"/>
        <end position="2090"/>
    </location>
</feature>
<dbReference type="SMART" id="SM00382">
    <property type="entry name" value="AAA"/>
    <property type="match status" value="4"/>
</dbReference>
<feature type="transmembrane region" description="Helical" evidence="13">
    <location>
        <begin position="1413"/>
        <end position="1434"/>
    </location>
</feature>
<dbReference type="InterPro" id="IPR003593">
    <property type="entry name" value="AAA+_ATPase"/>
</dbReference>
<feature type="domain" description="ABC transmembrane type-1" evidence="15">
    <location>
        <begin position="664"/>
        <end position="950"/>
    </location>
</feature>
<feature type="transmembrane region" description="Helical" evidence="13">
    <location>
        <begin position="1842"/>
        <end position="1861"/>
    </location>
</feature>
<evidence type="ECO:0000259" key="14">
    <source>
        <dbReference type="PROSITE" id="PS50893"/>
    </source>
</evidence>
<proteinExistence type="inferred from homology"/>
<dbReference type="OrthoDB" id="6500128at2759"/>
<comment type="similarity">
    <text evidence="2">Belongs to the ABC transporter superfamily. ABCB family. Multidrug resistance exporter (TC 3.A.1.201) subfamily.</text>
</comment>